<evidence type="ECO:0000256" key="4">
    <source>
        <dbReference type="ARBA" id="ARBA00023242"/>
    </source>
</evidence>
<sequence>MRKQRNLEQLRSQGARLRSENRVLADHLVAALHRCLIFRRDNDRLRAESASLRRRLSMLRCLLLRQHHLLSSPAPPPPPPPPPAPPLAAACGGFASGYEQTLASLIS</sequence>
<comment type="caution">
    <text evidence="6">The sequence shown here is derived from an EMBL/GenBank/DDBJ whole genome shotgun (WGS) entry which is preliminary data.</text>
</comment>
<keyword evidence="3" id="KW-0804">Transcription</keyword>
<reference evidence="6" key="1">
    <citation type="journal article" date="2017" name="Gigascience">
        <title>The genome draft of coconut (Cocos nucifera).</title>
        <authorList>
            <person name="Xiao Y."/>
            <person name="Xu P."/>
            <person name="Fan H."/>
            <person name="Baudouin L."/>
            <person name="Xia W."/>
            <person name="Bocs S."/>
            <person name="Xu J."/>
            <person name="Li Q."/>
            <person name="Guo A."/>
            <person name="Zhou L."/>
            <person name="Li J."/>
            <person name="Wu Y."/>
            <person name="Ma Z."/>
            <person name="Armero A."/>
            <person name="Issali A.E."/>
            <person name="Liu N."/>
            <person name="Peng M."/>
            <person name="Yang Y."/>
        </authorList>
    </citation>
    <scope>NUCLEOTIDE SEQUENCE</scope>
    <source>
        <tissue evidence="6">Spear leaf of Hainan Tall coconut</tissue>
    </source>
</reference>
<dbReference type="OrthoDB" id="551672at2759"/>
<dbReference type="AlphaFoldDB" id="A0A8K0ID25"/>
<evidence type="ECO:0000256" key="5">
    <source>
        <dbReference type="SAM" id="MobiDB-lite"/>
    </source>
</evidence>
<accession>A0A8K0ID25</accession>
<feature type="region of interest" description="Disordered" evidence="5">
    <location>
        <begin position="69"/>
        <end position="90"/>
    </location>
</feature>
<dbReference type="PANTHER" id="PTHR45764:SF21">
    <property type="entry name" value="OS03G0770000 PROTEIN"/>
    <property type="match status" value="1"/>
</dbReference>
<organism evidence="6 7">
    <name type="scientific">Cocos nucifera</name>
    <name type="common">Coconut palm</name>
    <dbReference type="NCBI Taxonomy" id="13894"/>
    <lineage>
        <taxon>Eukaryota</taxon>
        <taxon>Viridiplantae</taxon>
        <taxon>Streptophyta</taxon>
        <taxon>Embryophyta</taxon>
        <taxon>Tracheophyta</taxon>
        <taxon>Spermatophyta</taxon>
        <taxon>Magnoliopsida</taxon>
        <taxon>Liliopsida</taxon>
        <taxon>Arecaceae</taxon>
        <taxon>Arecoideae</taxon>
        <taxon>Cocoseae</taxon>
        <taxon>Attaleinae</taxon>
        <taxon>Cocos</taxon>
    </lineage>
</organism>
<reference evidence="6" key="2">
    <citation type="submission" date="2019-07" db="EMBL/GenBank/DDBJ databases">
        <authorList>
            <person name="Yang Y."/>
            <person name="Bocs S."/>
            <person name="Baudouin L."/>
        </authorList>
    </citation>
    <scope>NUCLEOTIDE SEQUENCE</scope>
    <source>
        <tissue evidence="6">Spear leaf of Hainan Tall coconut</tissue>
    </source>
</reference>
<evidence type="ECO:0000256" key="3">
    <source>
        <dbReference type="ARBA" id="ARBA00023163"/>
    </source>
</evidence>
<gene>
    <name evidence="6" type="ORF">COCNU_06G019680</name>
</gene>
<dbReference type="GO" id="GO:0045893">
    <property type="term" value="P:positive regulation of DNA-templated transcription"/>
    <property type="evidence" value="ECO:0007669"/>
    <property type="project" value="TreeGrafter"/>
</dbReference>
<dbReference type="GO" id="GO:0003700">
    <property type="term" value="F:DNA-binding transcription factor activity"/>
    <property type="evidence" value="ECO:0007669"/>
    <property type="project" value="TreeGrafter"/>
</dbReference>
<evidence type="ECO:0000313" key="6">
    <source>
        <dbReference type="EMBL" id="KAG1348139.1"/>
    </source>
</evidence>
<dbReference type="GO" id="GO:0000976">
    <property type="term" value="F:transcription cis-regulatory region binding"/>
    <property type="evidence" value="ECO:0007669"/>
    <property type="project" value="TreeGrafter"/>
</dbReference>
<dbReference type="GO" id="GO:0005634">
    <property type="term" value="C:nucleus"/>
    <property type="evidence" value="ECO:0007669"/>
    <property type="project" value="TreeGrafter"/>
</dbReference>
<feature type="compositionally biased region" description="Pro residues" evidence="5">
    <location>
        <begin position="73"/>
        <end position="86"/>
    </location>
</feature>
<keyword evidence="4" id="KW-0539">Nucleus</keyword>
<dbReference type="Proteomes" id="UP000797356">
    <property type="component" value="Chromosome 6"/>
</dbReference>
<protein>
    <submittedName>
        <fullName evidence="6">Putative basic leucine zipper 4</fullName>
    </submittedName>
</protein>
<keyword evidence="2" id="KW-0238">DNA-binding</keyword>
<proteinExistence type="predicted"/>
<name>A0A8K0ID25_COCNU</name>
<dbReference type="EMBL" id="CM017877">
    <property type="protein sequence ID" value="KAG1348139.1"/>
    <property type="molecule type" value="Genomic_DNA"/>
</dbReference>
<keyword evidence="1" id="KW-0805">Transcription regulation</keyword>
<keyword evidence="7" id="KW-1185">Reference proteome</keyword>
<dbReference type="PANTHER" id="PTHR45764">
    <property type="entry name" value="BZIP TRANSCRIPTION FACTOR 44"/>
    <property type="match status" value="1"/>
</dbReference>
<evidence type="ECO:0000313" key="7">
    <source>
        <dbReference type="Proteomes" id="UP000797356"/>
    </source>
</evidence>
<evidence type="ECO:0000256" key="1">
    <source>
        <dbReference type="ARBA" id="ARBA00023015"/>
    </source>
</evidence>
<evidence type="ECO:0000256" key="2">
    <source>
        <dbReference type="ARBA" id="ARBA00023125"/>
    </source>
</evidence>